<evidence type="ECO:0000256" key="2">
    <source>
        <dbReference type="SAM" id="Phobius"/>
    </source>
</evidence>
<feature type="transmembrane region" description="Helical" evidence="2">
    <location>
        <begin position="20"/>
        <end position="40"/>
    </location>
</feature>
<dbReference type="EMBL" id="JAACJO010000006">
    <property type="protein sequence ID" value="KAF5357098.1"/>
    <property type="molecule type" value="Genomic_DNA"/>
</dbReference>
<keyword evidence="4" id="KW-1185">Reference proteome</keyword>
<dbReference type="AlphaFoldDB" id="A0A8H5LHA6"/>
<keyword evidence="2" id="KW-0812">Transmembrane</keyword>
<reference evidence="3 4" key="1">
    <citation type="journal article" date="2020" name="ISME J.">
        <title>Uncovering the hidden diversity of litter-decomposition mechanisms in mushroom-forming fungi.</title>
        <authorList>
            <person name="Floudas D."/>
            <person name="Bentzer J."/>
            <person name="Ahren D."/>
            <person name="Johansson T."/>
            <person name="Persson P."/>
            <person name="Tunlid A."/>
        </authorList>
    </citation>
    <scope>NUCLEOTIDE SEQUENCE [LARGE SCALE GENOMIC DNA]</scope>
    <source>
        <strain evidence="3 4">CBS 146.42</strain>
    </source>
</reference>
<proteinExistence type="predicted"/>
<feature type="region of interest" description="Disordered" evidence="1">
    <location>
        <begin position="118"/>
        <end position="162"/>
    </location>
</feature>
<name>A0A8H5LHA6_9AGAR</name>
<keyword evidence="2" id="KW-1133">Transmembrane helix</keyword>
<sequence length="162" mass="18105">MWSGRFTPKGEVPPPPPNIGKTIIVGGAIVAAGLSGFYINMLRNKHKQERDGTNPLYEQVIAHVNTKPLKMEDVNSLPSMHHSLRSLPMPPPTKEHNAKHISIADWKASSDNVELERYQVPPPQRAKGDGSGRVYTKSPDYARNYEKTNNRVVKDQTGRVRT</sequence>
<evidence type="ECO:0000256" key="1">
    <source>
        <dbReference type="SAM" id="MobiDB-lite"/>
    </source>
</evidence>
<protein>
    <submittedName>
        <fullName evidence="3">Uncharacterized protein</fullName>
    </submittedName>
</protein>
<comment type="caution">
    <text evidence="3">The sequence shown here is derived from an EMBL/GenBank/DDBJ whole genome shotgun (WGS) entry which is preliminary data.</text>
</comment>
<accession>A0A8H5LHA6</accession>
<feature type="compositionally biased region" description="Basic and acidic residues" evidence="1">
    <location>
        <begin position="143"/>
        <end position="162"/>
    </location>
</feature>
<organism evidence="3 4">
    <name type="scientific">Leucocoprinus leucothites</name>
    <dbReference type="NCBI Taxonomy" id="201217"/>
    <lineage>
        <taxon>Eukaryota</taxon>
        <taxon>Fungi</taxon>
        <taxon>Dikarya</taxon>
        <taxon>Basidiomycota</taxon>
        <taxon>Agaricomycotina</taxon>
        <taxon>Agaricomycetes</taxon>
        <taxon>Agaricomycetidae</taxon>
        <taxon>Agaricales</taxon>
        <taxon>Agaricineae</taxon>
        <taxon>Agaricaceae</taxon>
        <taxon>Leucocoprinus</taxon>
    </lineage>
</organism>
<gene>
    <name evidence="3" type="ORF">D9756_006569</name>
</gene>
<dbReference type="OrthoDB" id="2850836at2759"/>
<dbReference type="Proteomes" id="UP000559027">
    <property type="component" value="Unassembled WGS sequence"/>
</dbReference>
<evidence type="ECO:0000313" key="4">
    <source>
        <dbReference type="Proteomes" id="UP000559027"/>
    </source>
</evidence>
<keyword evidence="2" id="KW-0472">Membrane</keyword>
<evidence type="ECO:0000313" key="3">
    <source>
        <dbReference type="EMBL" id="KAF5357098.1"/>
    </source>
</evidence>